<dbReference type="OMA" id="MWVLNTE"/>
<dbReference type="EMBL" id="LDAU01000166">
    <property type="protein sequence ID" value="KRX01742.1"/>
    <property type="molecule type" value="Genomic_DNA"/>
</dbReference>
<keyword evidence="5 8" id="KW-1133">Transmembrane helix</keyword>
<dbReference type="PANTHER" id="PTHR42758:SF2">
    <property type="entry name" value="PHOSPHATIDYLGLYCEROL PHOSPHOLIPASE C"/>
    <property type="match status" value="1"/>
</dbReference>
<feature type="transmembrane region" description="Helical" evidence="8">
    <location>
        <begin position="228"/>
        <end position="249"/>
    </location>
</feature>
<evidence type="ECO:0000256" key="4">
    <source>
        <dbReference type="ARBA" id="ARBA00022801"/>
    </source>
</evidence>
<dbReference type="GO" id="GO:0016020">
    <property type="term" value="C:membrane"/>
    <property type="evidence" value="ECO:0007669"/>
    <property type="project" value="UniProtKB-SubCell"/>
</dbReference>
<evidence type="ECO:0000256" key="5">
    <source>
        <dbReference type="ARBA" id="ARBA00022989"/>
    </source>
</evidence>
<feature type="transmembrane region" description="Helical" evidence="8">
    <location>
        <begin position="181"/>
        <end position="197"/>
    </location>
</feature>
<keyword evidence="3 8" id="KW-0812">Transmembrane</keyword>
<evidence type="ECO:0000256" key="6">
    <source>
        <dbReference type="ARBA" id="ARBA00023098"/>
    </source>
</evidence>
<evidence type="ECO:0000313" key="11">
    <source>
        <dbReference type="Proteomes" id="UP000054937"/>
    </source>
</evidence>
<reference evidence="10 11" key="1">
    <citation type="journal article" date="2015" name="Sci. Rep.">
        <title>Genome of the facultative scuticociliatosis pathogen Pseudocohnilembus persalinus provides insight into its virulence through horizontal gene transfer.</title>
        <authorList>
            <person name="Xiong J."/>
            <person name="Wang G."/>
            <person name="Cheng J."/>
            <person name="Tian M."/>
            <person name="Pan X."/>
            <person name="Warren A."/>
            <person name="Jiang C."/>
            <person name="Yuan D."/>
            <person name="Miao W."/>
        </authorList>
    </citation>
    <scope>NUCLEOTIDE SEQUENCE [LARGE SCALE GENOMIC DNA]</scope>
    <source>
        <strain evidence="10">36N120E</strain>
    </source>
</reference>
<comment type="similarity">
    <text evidence="2">Belongs to the glycerophosphoryl diester phosphodiesterase family.</text>
</comment>
<dbReference type="GO" id="GO:0046475">
    <property type="term" value="P:glycerophospholipid catabolic process"/>
    <property type="evidence" value="ECO:0007669"/>
    <property type="project" value="TreeGrafter"/>
</dbReference>
<comment type="subcellular location">
    <subcellularLocation>
        <location evidence="1">Membrane</location>
    </subcellularLocation>
</comment>
<dbReference type="SUPFAM" id="SSF51695">
    <property type="entry name" value="PLC-like phosphodiesterases"/>
    <property type="match status" value="1"/>
</dbReference>
<dbReference type="Pfam" id="PF03009">
    <property type="entry name" value="GDPD"/>
    <property type="match status" value="1"/>
</dbReference>
<gene>
    <name evidence="10" type="ORF">PPERSA_01612</name>
</gene>
<organism evidence="10 11">
    <name type="scientific">Pseudocohnilembus persalinus</name>
    <name type="common">Ciliate</name>
    <dbReference type="NCBI Taxonomy" id="266149"/>
    <lineage>
        <taxon>Eukaryota</taxon>
        <taxon>Sar</taxon>
        <taxon>Alveolata</taxon>
        <taxon>Ciliophora</taxon>
        <taxon>Intramacronucleata</taxon>
        <taxon>Oligohymenophorea</taxon>
        <taxon>Scuticociliatia</taxon>
        <taxon>Philasterida</taxon>
        <taxon>Pseudocohnilembidae</taxon>
        <taxon>Pseudocohnilembus</taxon>
    </lineage>
</organism>
<evidence type="ECO:0000313" key="10">
    <source>
        <dbReference type="EMBL" id="KRX01742.1"/>
    </source>
</evidence>
<dbReference type="Gene3D" id="3.20.20.190">
    <property type="entry name" value="Phosphatidylinositol (PI) phosphodiesterase"/>
    <property type="match status" value="1"/>
</dbReference>
<keyword evidence="4" id="KW-0378">Hydrolase</keyword>
<protein>
    <submittedName>
        <fullName evidence="10">PLC-like phosphodiesterase, TIM beta/alpha-barrel domain</fullName>
    </submittedName>
</protein>
<keyword evidence="7 8" id="KW-0472">Membrane</keyword>
<dbReference type="PANTHER" id="PTHR42758">
    <property type="entry name" value="PHOSPHATIDYLGLYCEROL PHOSPHOLIPASE C"/>
    <property type="match status" value="1"/>
</dbReference>
<dbReference type="GO" id="GO:0008081">
    <property type="term" value="F:phosphoric diester hydrolase activity"/>
    <property type="evidence" value="ECO:0007669"/>
    <property type="project" value="InterPro"/>
</dbReference>
<dbReference type="InterPro" id="IPR030395">
    <property type="entry name" value="GP_PDE_dom"/>
</dbReference>
<accession>A0A0V0QHS5</accession>
<dbReference type="OrthoDB" id="311925at2759"/>
<dbReference type="Proteomes" id="UP000054937">
    <property type="component" value="Unassembled WGS sequence"/>
</dbReference>
<sequence>MLPQNEYAVKNNKVLLIAHRGGSREYLENTIEAFDNAYRLNANIIEMDLCLTKDKKIVVIHDSHLKRMTGVNKHVEEFNYNELPQIKDEVLIDFTIHKKFQTDLSTHRYFPLFEDVLKKYPNAIFNVEIKTPTDEFLQLLNNLIVKYDKSESIVWGCRPPEYNKKIYKVNPKVQRWFNESIVFKTYFLFMIGLLPFVDLKENSFQVPLYTTDFHLWKKKEAKTLRQQIYVFIMFKLVYLWTVLGGFIVYHLKQRGIVTYYWVLNSIYEFNHAVKLGANGIMTDSPTTLKQFLISKDLYVDNNLFKQKKND</sequence>
<name>A0A0V0QHS5_PSEPJ</name>
<evidence type="ECO:0000256" key="2">
    <source>
        <dbReference type="ARBA" id="ARBA00007277"/>
    </source>
</evidence>
<feature type="domain" description="GP-PDE" evidence="9">
    <location>
        <begin position="14"/>
        <end position="292"/>
    </location>
</feature>
<comment type="caution">
    <text evidence="10">The sequence shown here is derived from an EMBL/GenBank/DDBJ whole genome shotgun (WGS) entry which is preliminary data.</text>
</comment>
<dbReference type="InterPro" id="IPR017946">
    <property type="entry name" value="PLC-like_Pdiesterase_TIM-brl"/>
</dbReference>
<evidence type="ECO:0000259" key="9">
    <source>
        <dbReference type="PROSITE" id="PS51704"/>
    </source>
</evidence>
<evidence type="ECO:0000256" key="7">
    <source>
        <dbReference type="ARBA" id="ARBA00023136"/>
    </source>
</evidence>
<evidence type="ECO:0000256" key="3">
    <source>
        <dbReference type="ARBA" id="ARBA00022692"/>
    </source>
</evidence>
<dbReference type="PROSITE" id="PS51704">
    <property type="entry name" value="GP_PDE"/>
    <property type="match status" value="1"/>
</dbReference>
<proteinExistence type="inferred from homology"/>
<evidence type="ECO:0000256" key="1">
    <source>
        <dbReference type="ARBA" id="ARBA00004370"/>
    </source>
</evidence>
<dbReference type="GO" id="GO:0005737">
    <property type="term" value="C:cytoplasm"/>
    <property type="evidence" value="ECO:0007669"/>
    <property type="project" value="UniProtKB-ARBA"/>
</dbReference>
<keyword evidence="11" id="KW-1185">Reference proteome</keyword>
<dbReference type="InterPro" id="IPR052271">
    <property type="entry name" value="GDPD-Related"/>
</dbReference>
<keyword evidence="6" id="KW-0443">Lipid metabolism</keyword>
<evidence type="ECO:0000256" key="8">
    <source>
        <dbReference type="SAM" id="Phobius"/>
    </source>
</evidence>
<dbReference type="InParanoid" id="A0A0V0QHS5"/>
<dbReference type="AlphaFoldDB" id="A0A0V0QHS5"/>